<dbReference type="InterPro" id="IPR001466">
    <property type="entry name" value="Beta-lactam-related"/>
</dbReference>
<protein>
    <submittedName>
        <fullName evidence="4">Uncharacterized protein LOC106168565</fullName>
    </submittedName>
</protein>
<sequence length="591" mass="67094">MKQFKAQFIFSWVLCISCFITRAVDCQKWFSEKNVTRFTSILEERVRRLMKCGDIPGLSIAVVKGNTTVLLKGLGYGDEKRQTFVNEESLFCIASLTKAFTSTLIASLLGDNAKNVTWDTPIRAILGHHFSLEDVNSSETASLRDLLAHRMGLPRFDLARFSTSFRKEFYKRLKFLHPSAPLRHRFIYNNWMYFLAARVSEKLGGKPWEELLQQRIFDPLKMSSTTFTSKLHTNSVRFVHALIRTTETVANVDPLLHRKFSLDGADSICSTAADMVKWLKFHVSAGKSLDDHQLINSELLQDTHTQQISQQLLPKVRQNDQFTQMVEDGYGLGWGTGNYRGDPVLTHSGDLFGYTSKLTILPQYKLGIFTNSNGPAGSGVSEVAHKLLHSLLADAVLGFPKQINEREACIVLQSQQKQSSLQQHEWKRQSLQSSQLLFEQSKPFTGVYVHSGLGIINISYTPEKTLLRLTYDNVSSYICPSEIVDRFLMEPTGVLKTIYGVEPVYRHLSYIEFIRKFNGGVLGVAIPLFDWENPPIFVKHVEGQTPSDTLAAEYQIYIREFKKSFSTSKASCNSSFTIIFYLLTLTIYEFS</sequence>
<proteinExistence type="predicted"/>
<accession>A0A1S3IYS5</accession>
<reference evidence="4" key="1">
    <citation type="submission" date="2025-08" db="UniProtKB">
        <authorList>
            <consortium name="RefSeq"/>
        </authorList>
    </citation>
    <scope>IDENTIFICATION</scope>
    <source>
        <tissue evidence="4">Gonads</tissue>
    </source>
</reference>
<evidence type="ECO:0000259" key="2">
    <source>
        <dbReference type="Pfam" id="PF00144"/>
    </source>
</evidence>
<feature type="chain" id="PRO_5010299125" evidence="1">
    <location>
        <begin position="27"/>
        <end position="591"/>
    </location>
</feature>
<keyword evidence="3" id="KW-1185">Reference proteome</keyword>
<dbReference type="Gene3D" id="3.40.710.10">
    <property type="entry name" value="DD-peptidase/beta-lactamase superfamily"/>
    <property type="match status" value="1"/>
</dbReference>
<evidence type="ECO:0000256" key="1">
    <source>
        <dbReference type="SAM" id="SignalP"/>
    </source>
</evidence>
<dbReference type="GeneID" id="106168565"/>
<dbReference type="InterPro" id="IPR012338">
    <property type="entry name" value="Beta-lactam/transpept-like"/>
</dbReference>
<dbReference type="PANTHER" id="PTHR46825">
    <property type="entry name" value="D-ALANYL-D-ALANINE-CARBOXYPEPTIDASE/ENDOPEPTIDASE AMPH"/>
    <property type="match status" value="1"/>
</dbReference>
<evidence type="ECO:0000313" key="3">
    <source>
        <dbReference type="Proteomes" id="UP000085678"/>
    </source>
</evidence>
<dbReference type="PANTHER" id="PTHR46825:SF15">
    <property type="entry name" value="BETA-LACTAMASE-RELATED DOMAIN-CONTAINING PROTEIN"/>
    <property type="match status" value="1"/>
</dbReference>
<dbReference type="OrthoDB" id="5946976at2759"/>
<dbReference type="InterPro" id="IPR050491">
    <property type="entry name" value="AmpC-like"/>
</dbReference>
<feature type="domain" description="Beta-lactamase-related" evidence="2">
    <location>
        <begin position="43"/>
        <end position="378"/>
    </location>
</feature>
<evidence type="ECO:0000313" key="4">
    <source>
        <dbReference type="RefSeq" id="XP_013403136.1"/>
    </source>
</evidence>
<feature type="signal peptide" evidence="1">
    <location>
        <begin position="1"/>
        <end position="26"/>
    </location>
</feature>
<keyword evidence="1" id="KW-0732">Signal</keyword>
<dbReference type="AlphaFoldDB" id="A0A1S3IYS5"/>
<dbReference type="SUPFAM" id="SSF56601">
    <property type="entry name" value="beta-lactamase/transpeptidase-like"/>
    <property type="match status" value="1"/>
</dbReference>
<dbReference type="KEGG" id="lak:106168565"/>
<dbReference type="RefSeq" id="XP_013403136.1">
    <property type="nucleotide sequence ID" value="XM_013547682.1"/>
</dbReference>
<name>A0A1S3IYS5_LINAN</name>
<organism evidence="3 4">
    <name type="scientific">Lingula anatina</name>
    <name type="common">Brachiopod</name>
    <name type="synonym">Lingula unguis</name>
    <dbReference type="NCBI Taxonomy" id="7574"/>
    <lineage>
        <taxon>Eukaryota</taxon>
        <taxon>Metazoa</taxon>
        <taxon>Spiralia</taxon>
        <taxon>Lophotrochozoa</taxon>
        <taxon>Brachiopoda</taxon>
        <taxon>Linguliformea</taxon>
        <taxon>Lingulata</taxon>
        <taxon>Lingulida</taxon>
        <taxon>Linguloidea</taxon>
        <taxon>Lingulidae</taxon>
        <taxon>Lingula</taxon>
    </lineage>
</organism>
<gene>
    <name evidence="4" type="primary">LOC106168565</name>
</gene>
<dbReference type="Proteomes" id="UP000085678">
    <property type="component" value="Unplaced"/>
</dbReference>
<dbReference type="Pfam" id="PF00144">
    <property type="entry name" value="Beta-lactamase"/>
    <property type="match status" value="1"/>
</dbReference>
<dbReference type="InParanoid" id="A0A1S3IYS5"/>